<proteinExistence type="inferred from homology"/>
<dbReference type="HAMAP" id="MF_01103">
    <property type="entry name" value="UPF0291"/>
    <property type="match status" value="1"/>
</dbReference>
<dbReference type="PANTHER" id="PTHR37300">
    <property type="entry name" value="UPF0291 PROTEIN CBO2609/CLC_2481"/>
    <property type="match status" value="1"/>
</dbReference>
<dbReference type="EMBL" id="ABWP01000073">
    <property type="protein sequence ID" value="EEA84399.1"/>
    <property type="molecule type" value="Genomic_DNA"/>
</dbReference>
<comment type="caution">
    <text evidence="3">The sequence shown here is derived from an EMBL/GenBank/DDBJ whole genome shotgun (WGS) entry which is preliminary data.</text>
</comment>
<gene>
    <name evidence="3" type="ORF">CLOHIR_01939</name>
</gene>
<comment type="subcellular location">
    <subcellularLocation>
        <location evidence="2">Cytoplasm</location>
    </subcellularLocation>
</comment>
<sequence length="88" mass="10386">MNRKGEDKMIDQKLINRINELAKKNKAEGLTPAETKEREKLRKIYLQEFKKGFKQRLDCIEVVSPQEFEERTGRKPGKNCSMCEIKEN</sequence>
<comment type="similarity">
    <text evidence="2">Belongs to the UPF0291 family.</text>
</comment>
<protein>
    <recommendedName>
        <fullName evidence="2">UPF0291 protein CLOHIR_01939</fullName>
    </recommendedName>
</protein>
<dbReference type="AlphaFoldDB" id="B6G1D3"/>
<name>B6G1D3_PEPHT</name>
<reference evidence="3 4" key="1">
    <citation type="submission" date="2008-09" db="EMBL/GenBank/DDBJ databases">
        <authorList>
            <person name="Fulton L."/>
            <person name="Clifton S."/>
            <person name="Fulton B."/>
            <person name="Xu J."/>
            <person name="Minx P."/>
            <person name="Pepin K.H."/>
            <person name="Johnson M."/>
            <person name="Thiruvilangam P."/>
            <person name="Bhonagiri V."/>
            <person name="Nash W.E."/>
            <person name="Mardis E.R."/>
            <person name="Wilson R.K."/>
        </authorList>
    </citation>
    <scope>NUCLEOTIDE SEQUENCE [LARGE SCALE GENOMIC DNA]</scope>
    <source>
        <strain evidence="3 4">DSM 13275</strain>
    </source>
</reference>
<dbReference type="GO" id="GO:0005737">
    <property type="term" value="C:cytoplasm"/>
    <property type="evidence" value="ECO:0007669"/>
    <property type="project" value="UniProtKB-SubCell"/>
</dbReference>
<evidence type="ECO:0000256" key="2">
    <source>
        <dbReference type="HAMAP-Rule" id="MF_01103"/>
    </source>
</evidence>
<dbReference type="HOGENOM" id="CLU_173137_2_1_9"/>
<keyword evidence="1 2" id="KW-0963">Cytoplasm</keyword>
<dbReference type="PANTHER" id="PTHR37300:SF1">
    <property type="entry name" value="UPF0291 PROTEIN YNZC"/>
    <property type="match status" value="1"/>
</dbReference>
<accession>B6G1D3</accession>
<organism evidence="3 4">
    <name type="scientific">Peptacetobacter hiranonis (strain DSM 13275 / JCM 10541 / KCTC 15199 / TO-931)</name>
    <name type="common">Clostridium hiranonis</name>
    <dbReference type="NCBI Taxonomy" id="500633"/>
    <lineage>
        <taxon>Bacteria</taxon>
        <taxon>Bacillati</taxon>
        <taxon>Bacillota</taxon>
        <taxon>Clostridia</taxon>
        <taxon>Peptostreptococcales</taxon>
        <taxon>Peptostreptococcaceae</taxon>
        <taxon>Peptacetobacter</taxon>
    </lineage>
</organism>
<keyword evidence="4" id="KW-1185">Reference proteome</keyword>
<dbReference type="eggNOG" id="COG4224">
    <property type="taxonomic scope" value="Bacteria"/>
</dbReference>
<dbReference type="Pfam" id="PF05979">
    <property type="entry name" value="DUF896"/>
    <property type="match status" value="1"/>
</dbReference>
<dbReference type="Gene3D" id="1.10.287.540">
    <property type="entry name" value="Helix hairpin bin"/>
    <property type="match status" value="1"/>
</dbReference>
<dbReference type="InterPro" id="IPR009242">
    <property type="entry name" value="DUF896"/>
</dbReference>
<evidence type="ECO:0000313" key="3">
    <source>
        <dbReference type="EMBL" id="EEA84399.1"/>
    </source>
</evidence>
<dbReference type="Proteomes" id="UP000003178">
    <property type="component" value="Unassembled WGS sequence"/>
</dbReference>
<evidence type="ECO:0000256" key="1">
    <source>
        <dbReference type="ARBA" id="ARBA00022490"/>
    </source>
</evidence>
<dbReference type="SUPFAM" id="SSF158221">
    <property type="entry name" value="YnzC-like"/>
    <property type="match status" value="1"/>
</dbReference>
<reference evidence="3 4" key="2">
    <citation type="submission" date="2008-10" db="EMBL/GenBank/DDBJ databases">
        <title>Draft genome sequence of Clostridium hiranonis (DSM 13275).</title>
        <authorList>
            <person name="Sudarsanam P."/>
            <person name="Ley R."/>
            <person name="Guruge J."/>
            <person name="Turnbaugh P.J."/>
            <person name="Mahowald M."/>
            <person name="Liep D."/>
            <person name="Gordon J."/>
        </authorList>
    </citation>
    <scope>NUCLEOTIDE SEQUENCE [LARGE SCALE GENOMIC DNA]</scope>
    <source>
        <strain evidence="3 4">DSM 13275</strain>
    </source>
</reference>
<evidence type="ECO:0000313" key="4">
    <source>
        <dbReference type="Proteomes" id="UP000003178"/>
    </source>
</evidence>